<gene>
    <name evidence="1" type="ORF">LP52_19290</name>
</gene>
<dbReference type="Gene3D" id="3.50.30.50">
    <property type="entry name" value="Putative cyclase"/>
    <property type="match status" value="1"/>
</dbReference>
<dbReference type="PANTHER" id="PTHR31118:SF32">
    <property type="entry name" value="KYNURENINE FORMAMIDASE"/>
    <property type="match status" value="1"/>
</dbReference>
<dbReference type="PANTHER" id="PTHR31118">
    <property type="entry name" value="CYCLASE-LIKE PROTEIN 2"/>
    <property type="match status" value="1"/>
</dbReference>
<keyword evidence="2" id="KW-1185">Reference proteome</keyword>
<dbReference type="EMBL" id="JROO01000038">
    <property type="protein sequence ID" value="KIH97401.1"/>
    <property type="molecule type" value="Genomic_DNA"/>
</dbReference>
<dbReference type="Pfam" id="PF04199">
    <property type="entry name" value="Cyclase"/>
    <property type="match status" value="1"/>
</dbReference>
<dbReference type="AlphaFoldDB" id="A0A0C2J7J7"/>
<accession>A0A0C2J7J7</accession>
<dbReference type="Proteomes" id="UP000031675">
    <property type="component" value="Unassembled WGS sequence"/>
</dbReference>
<dbReference type="SUPFAM" id="SSF102198">
    <property type="entry name" value="Putative cyclase"/>
    <property type="match status" value="1"/>
</dbReference>
<dbReference type="InterPro" id="IPR007325">
    <property type="entry name" value="KFase/CYL"/>
</dbReference>
<name>A0A0C2J7J7_9ACTN</name>
<dbReference type="STRING" id="183763.LP52_19290"/>
<organism evidence="1 2">
    <name type="scientific">Streptomonospora alba</name>
    <dbReference type="NCBI Taxonomy" id="183763"/>
    <lineage>
        <taxon>Bacteria</taxon>
        <taxon>Bacillati</taxon>
        <taxon>Actinomycetota</taxon>
        <taxon>Actinomycetes</taxon>
        <taxon>Streptosporangiales</taxon>
        <taxon>Nocardiopsidaceae</taxon>
        <taxon>Streptomonospora</taxon>
    </lineage>
</organism>
<dbReference type="InterPro" id="IPR037175">
    <property type="entry name" value="KFase_sf"/>
</dbReference>
<dbReference type="RefSeq" id="WP_040275594.1">
    <property type="nucleotide sequence ID" value="NZ_JROO01000038.1"/>
</dbReference>
<evidence type="ECO:0000313" key="1">
    <source>
        <dbReference type="EMBL" id="KIH97401.1"/>
    </source>
</evidence>
<reference evidence="2" key="1">
    <citation type="journal article" date="2015" name="Chem. Biol.">
        <title>Structure, bioactivity, and resistance mechanism of streptomonomicin, an unusual lasso Peptide from an understudied halophilic actinomycete.</title>
        <authorList>
            <person name="Metelev M."/>
            <person name="Tietz J.I."/>
            <person name="Melby J.O."/>
            <person name="Blair P.M."/>
            <person name="Zhu L."/>
            <person name="Livnat I."/>
            <person name="Severinov K."/>
            <person name="Mitchell D.A."/>
        </authorList>
    </citation>
    <scope>NUCLEOTIDE SEQUENCE [LARGE SCALE GENOMIC DNA]</scope>
    <source>
        <strain evidence="2">YIM 90003</strain>
    </source>
</reference>
<proteinExistence type="predicted"/>
<dbReference type="GO" id="GO:0019441">
    <property type="term" value="P:L-tryptophan catabolic process to kynurenine"/>
    <property type="evidence" value="ECO:0007669"/>
    <property type="project" value="InterPro"/>
</dbReference>
<protein>
    <submittedName>
        <fullName evidence="1">Cyclase</fullName>
    </submittedName>
</protein>
<dbReference type="GO" id="GO:0004061">
    <property type="term" value="F:arylformamidase activity"/>
    <property type="evidence" value="ECO:0007669"/>
    <property type="project" value="InterPro"/>
</dbReference>
<sequence>MQFTRIVDLSRPIGPQTQAFPGDMQPHLERSSTVAEQGYNSTGVHMSSHSGTHADAPYHFLDDGPRLEELPLERFTGPAVVVEATGRPDRSAITAADVRPWADRFVPGAAVLVRTGWDEHYGTQRYFDHPYLDASAARLIADAGVRCVGVDAPSPDSTPHGPHPEGDWDAHTVLLGVGATIVENLCGLGRIDFADPLFIALPIRLSSGDGAPVRAVAAQLG</sequence>
<comment type="caution">
    <text evidence="1">The sequence shown here is derived from an EMBL/GenBank/DDBJ whole genome shotgun (WGS) entry which is preliminary data.</text>
</comment>
<dbReference type="OrthoDB" id="7067800at2"/>
<evidence type="ECO:0000313" key="2">
    <source>
        <dbReference type="Proteomes" id="UP000031675"/>
    </source>
</evidence>